<dbReference type="InterPro" id="IPR050194">
    <property type="entry name" value="Glycosyltransferase_grp1"/>
</dbReference>
<comment type="caution">
    <text evidence="4">The sequence shown here is derived from an EMBL/GenBank/DDBJ whole genome shotgun (WGS) entry which is preliminary data.</text>
</comment>
<keyword evidence="5" id="KW-1185">Reference proteome</keyword>
<dbReference type="CDD" id="cd03801">
    <property type="entry name" value="GT4_PimA-like"/>
    <property type="match status" value="1"/>
</dbReference>
<evidence type="ECO:0000256" key="2">
    <source>
        <dbReference type="ARBA" id="ARBA00022679"/>
    </source>
</evidence>
<dbReference type="InterPro" id="IPR028098">
    <property type="entry name" value="Glyco_trans_4-like_N"/>
</dbReference>
<evidence type="ECO:0000256" key="1">
    <source>
        <dbReference type="ARBA" id="ARBA00022676"/>
    </source>
</evidence>
<reference evidence="4 5" key="1">
    <citation type="submission" date="2019-08" db="EMBL/GenBank/DDBJ databases">
        <title>In-depth cultivation of the pig gut microbiome towards novel bacterial diversity and tailored functional studies.</title>
        <authorList>
            <person name="Wylensek D."/>
            <person name="Hitch T.C.A."/>
            <person name="Clavel T."/>
        </authorList>
    </citation>
    <scope>NUCLEOTIDE SEQUENCE [LARGE SCALE GENOMIC DNA]</scope>
    <source>
        <strain evidence="4 5">RF-GAM-744-WT-7</strain>
    </source>
</reference>
<evidence type="ECO:0000313" key="5">
    <source>
        <dbReference type="Proteomes" id="UP000442535"/>
    </source>
</evidence>
<evidence type="ECO:0000313" key="4">
    <source>
        <dbReference type="EMBL" id="MST48727.1"/>
    </source>
</evidence>
<dbReference type="EMBL" id="VUMY01000001">
    <property type="protein sequence ID" value="MST48727.1"/>
    <property type="molecule type" value="Genomic_DNA"/>
</dbReference>
<dbReference type="GO" id="GO:0016757">
    <property type="term" value="F:glycosyltransferase activity"/>
    <property type="evidence" value="ECO:0007669"/>
    <property type="project" value="UniProtKB-KW"/>
</dbReference>
<accession>A0A7K0JZQ5</accession>
<protein>
    <submittedName>
        <fullName evidence="4">Glycosyltransferase family 4 protein</fullName>
    </submittedName>
</protein>
<feature type="domain" description="Glycosyltransferase subfamily 4-like N-terminal" evidence="3">
    <location>
        <begin position="14"/>
        <end position="130"/>
    </location>
</feature>
<dbReference type="AlphaFoldDB" id="A0A7K0JZQ5"/>
<dbReference type="SUPFAM" id="SSF53756">
    <property type="entry name" value="UDP-Glycosyltransferase/glycogen phosphorylase"/>
    <property type="match status" value="1"/>
</dbReference>
<evidence type="ECO:0000259" key="3">
    <source>
        <dbReference type="Pfam" id="PF13579"/>
    </source>
</evidence>
<dbReference type="Pfam" id="PF13692">
    <property type="entry name" value="Glyco_trans_1_4"/>
    <property type="match status" value="1"/>
</dbReference>
<dbReference type="PANTHER" id="PTHR45947">
    <property type="entry name" value="SULFOQUINOVOSYL TRANSFERASE SQD2"/>
    <property type="match status" value="1"/>
</dbReference>
<dbReference type="Gene3D" id="3.40.50.2000">
    <property type="entry name" value="Glycogen Phosphorylase B"/>
    <property type="match status" value="2"/>
</dbReference>
<name>A0A7K0JZQ5_9ACTO</name>
<dbReference type="Pfam" id="PF13579">
    <property type="entry name" value="Glyco_trans_4_4"/>
    <property type="match status" value="1"/>
</dbReference>
<dbReference type="RefSeq" id="WP_338106763.1">
    <property type="nucleotide sequence ID" value="NZ_VUMY01000001.1"/>
</dbReference>
<gene>
    <name evidence="4" type="ORF">FYJ63_00375</name>
</gene>
<dbReference type="PANTHER" id="PTHR45947:SF3">
    <property type="entry name" value="SULFOQUINOVOSYL TRANSFERASE SQD2"/>
    <property type="match status" value="1"/>
</dbReference>
<keyword evidence="2 4" id="KW-0808">Transferase</keyword>
<proteinExistence type="predicted"/>
<sequence>MKILMIVGKASHSMGTSVVSLSDALATLGEDVSVIAEPTTAKRFRLKNVLPLWPVPTGKFHLIASNFRRLRRARQTLAEADVVHVHGRRAAMFGMFLTILMRPRPPILVSLYEGAADFHDTVFNKLFFRWLGMRASLISGSTLNLTARINAQISSDAAVSFLISPRVERLREKPLANRKERVEKWEKLAKKERLKNRGQLVLAIGTIEPEKRLDLFVKAMEHVTYPATAVVIGDGDPQLLAQLRSLGADAQVSFLGWRKDLETWYEAASVLVVTSEWESRGFVTQEAMTLGLPVVAQPVGRLRDILMSPEAAARPASRHADEFTGDVGVGALLVNAANPEQTAAAITKLLSNPGIWYEKQEAARKRALTWPTMSDVAQKWLNFYEAAKNPS</sequence>
<keyword evidence="1" id="KW-0328">Glycosyltransferase</keyword>
<dbReference type="Proteomes" id="UP000442535">
    <property type="component" value="Unassembled WGS sequence"/>
</dbReference>
<dbReference type="GO" id="GO:1901137">
    <property type="term" value="P:carbohydrate derivative biosynthetic process"/>
    <property type="evidence" value="ECO:0007669"/>
    <property type="project" value="UniProtKB-ARBA"/>
</dbReference>
<organism evidence="4 5">
    <name type="scientific">Mobiluncus porci</name>
    <dbReference type="NCBI Taxonomy" id="2652278"/>
    <lineage>
        <taxon>Bacteria</taxon>
        <taxon>Bacillati</taxon>
        <taxon>Actinomycetota</taxon>
        <taxon>Actinomycetes</taxon>
        <taxon>Actinomycetales</taxon>
        <taxon>Actinomycetaceae</taxon>
        <taxon>Mobiluncus</taxon>
    </lineage>
</organism>